<evidence type="ECO:0000313" key="2">
    <source>
        <dbReference type="Proteomes" id="UP000327493"/>
    </source>
</evidence>
<keyword evidence="2" id="KW-1185">Reference proteome</keyword>
<sequence length="120" mass="13465">MVAAVAMVRLHVLRCHVHLLHLRCPATSCWPCNDAQCPAMPLTTTKNCYKLLFFLFLLFPLTPPARQTPPTKSLGLVRGFCLKGSFFSPLSHCCLLWRKLLELLGPTLSVKCLEITLVMN</sequence>
<dbReference type="EMBL" id="VOFY01000007">
    <property type="protein sequence ID" value="KAA8591286.1"/>
    <property type="molecule type" value="Genomic_DNA"/>
</dbReference>
<comment type="caution">
    <text evidence="1">The sequence shown here is derived from an EMBL/GenBank/DDBJ whole genome shotgun (WGS) entry which is preliminary data.</text>
</comment>
<name>A0A5J5DDH1_9PERO</name>
<accession>A0A5J5DDH1</accession>
<proteinExistence type="predicted"/>
<dbReference type="AlphaFoldDB" id="A0A5J5DDH1"/>
<dbReference type="Proteomes" id="UP000327493">
    <property type="component" value="Chromosome 7"/>
</dbReference>
<evidence type="ECO:0000313" key="1">
    <source>
        <dbReference type="EMBL" id="KAA8591286.1"/>
    </source>
</evidence>
<protein>
    <submittedName>
        <fullName evidence="1">Uncharacterized protein</fullName>
    </submittedName>
</protein>
<reference evidence="1 2" key="1">
    <citation type="submission" date="2019-08" db="EMBL/GenBank/DDBJ databases">
        <title>A chromosome-level genome assembly, high-density linkage maps, and genome scans reveal the genomic architecture of hybrid incompatibilities underlying speciation via character displacement in darters (Percidae: Etheostominae).</title>
        <authorList>
            <person name="Moran R.L."/>
            <person name="Catchen J.M."/>
            <person name="Fuller R.C."/>
        </authorList>
    </citation>
    <scope>NUCLEOTIDE SEQUENCE [LARGE SCALE GENOMIC DNA]</scope>
    <source>
        <strain evidence="1">EspeVRDwgs_2016</strain>
        <tissue evidence="1">Muscle</tissue>
    </source>
</reference>
<organism evidence="1 2">
    <name type="scientific">Etheostoma spectabile</name>
    <name type="common">orangethroat darter</name>
    <dbReference type="NCBI Taxonomy" id="54343"/>
    <lineage>
        <taxon>Eukaryota</taxon>
        <taxon>Metazoa</taxon>
        <taxon>Chordata</taxon>
        <taxon>Craniata</taxon>
        <taxon>Vertebrata</taxon>
        <taxon>Euteleostomi</taxon>
        <taxon>Actinopterygii</taxon>
        <taxon>Neopterygii</taxon>
        <taxon>Teleostei</taxon>
        <taxon>Neoteleostei</taxon>
        <taxon>Acanthomorphata</taxon>
        <taxon>Eupercaria</taxon>
        <taxon>Perciformes</taxon>
        <taxon>Percoidei</taxon>
        <taxon>Percidae</taxon>
        <taxon>Etheostomatinae</taxon>
        <taxon>Etheostoma</taxon>
    </lineage>
</organism>
<gene>
    <name evidence="1" type="ORF">FQN60_002229</name>
</gene>